<dbReference type="Pfam" id="PF00069">
    <property type="entry name" value="Pkinase"/>
    <property type="match status" value="1"/>
</dbReference>
<accession>A0A8J8NDT4</accession>
<dbReference type="GO" id="GO:0044773">
    <property type="term" value="P:mitotic DNA damage checkpoint signaling"/>
    <property type="evidence" value="ECO:0007669"/>
    <property type="project" value="TreeGrafter"/>
</dbReference>
<dbReference type="GO" id="GO:0005524">
    <property type="term" value="F:ATP binding"/>
    <property type="evidence" value="ECO:0007669"/>
    <property type="project" value="InterPro"/>
</dbReference>
<feature type="domain" description="Protein kinase" evidence="1">
    <location>
        <begin position="9"/>
        <end position="308"/>
    </location>
</feature>
<dbReference type="PROSITE" id="PS00108">
    <property type="entry name" value="PROTEIN_KINASE_ST"/>
    <property type="match status" value="1"/>
</dbReference>
<evidence type="ECO:0000259" key="1">
    <source>
        <dbReference type="PROSITE" id="PS50011"/>
    </source>
</evidence>
<dbReference type="EMBL" id="RRYP01019673">
    <property type="protein sequence ID" value="TNV73163.1"/>
    <property type="molecule type" value="Genomic_DNA"/>
</dbReference>
<dbReference type="SUPFAM" id="SSF56112">
    <property type="entry name" value="Protein kinase-like (PK-like)"/>
    <property type="match status" value="1"/>
</dbReference>
<dbReference type="Proteomes" id="UP000785679">
    <property type="component" value="Unassembled WGS sequence"/>
</dbReference>
<dbReference type="PANTHER" id="PTHR44167">
    <property type="entry name" value="OVARIAN-SPECIFIC SERINE/THREONINE-PROTEIN KINASE LOK-RELATED"/>
    <property type="match status" value="1"/>
</dbReference>
<dbReference type="GO" id="GO:0005737">
    <property type="term" value="C:cytoplasm"/>
    <property type="evidence" value="ECO:0007669"/>
    <property type="project" value="TreeGrafter"/>
</dbReference>
<dbReference type="GO" id="GO:0005634">
    <property type="term" value="C:nucleus"/>
    <property type="evidence" value="ECO:0007669"/>
    <property type="project" value="TreeGrafter"/>
</dbReference>
<protein>
    <recommendedName>
        <fullName evidence="1">Protein kinase domain-containing protein</fullName>
    </recommendedName>
</protein>
<gene>
    <name evidence="2" type="ORF">FGO68_gene17492</name>
</gene>
<sequence length="308" mass="35638">MQQLQEEKRDVLILLNEDTREMVLKNQYNLPFIKLLASEGAKQSPLELHPAERKYSVSHHGLRYKIFYVDDMLVDRNIQSNAITEHAILKQAALHQLPYLAHLQGVYIGVTHIAFELKEYEMDFRQYLEEHRDPKHLPRLLEQVIDGVESLHQLGYVHRDLKPDNIMINLRPLTVNLIDFDISQLRTSTTSGSTKGTPGYHPVRPTMKDGSTLWDIWALAATILEADMLPGEYYGVSTERGAQQKADEHCKEKETSPALRVLLSHTIQRTEVSTMEGLFFIRKQLQNIQFRKYPNFRGNKEIDDVHKA</sequence>
<dbReference type="InterPro" id="IPR011009">
    <property type="entry name" value="Kinase-like_dom_sf"/>
</dbReference>
<evidence type="ECO:0000313" key="3">
    <source>
        <dbReference type="Proteomes" id="UP000785679"/>
    </source>
</evidence>
<dbReference type="PANTHER" id="PTHR44167:SF24">
    <property type="entry name" value="SERINE_THREONINE-PROTEIN KINASE CHK2"/>
    <property type="match status" value="1"/>
</dbReference>
<reference evidence="2" key="1">
    <citation type="submission" date="2019-06" db="EMBL/GenBank/DDBJ databases">
        <authorList>
            <person name="Zheng W."/>
        </authorList>
    </citation>
    <scope>NUCLEOTIDE SEQUENCE</scope>
    <source>
        <strain evidence="2">QDHG01</strain>
    </source>
</reference>
<dbReference type="InterPro" id="IPR000719">
    <property type="entry name" value="Prot_kinase_dom"/>
</dbReference>
<dbReference type="SMART" id="SM00220">
    <property type="entry name" value="S_TKc"/>
    <property type="match status" value="1"/>
</dbReference>
<name>A0A8J8NDT4_HALGN</name>
<dbReference type="GO" id="GO:0004674">
    <property type="term" value="F:protein serine/threonine kinase activity"/>
    <property type="evidence" value="ECO:0007669"/>
    <property type="project" value="TreeGrafter"/>
</dbReference>
<dbReference type="OrthoDB" id="4062651at2759"/>
<dbReference type="AlphaFoldDB" id="A0A8J8NDT4"/>
<organism evidence="2 3">
    <name type="scientific">Halteria grandinella</name>
    <dbReference type="NCBI Taxonomy" id="5974"/>
    <lineage>
        <taxon>Eukaryota</taxon>
        <taxon>Sar</taxon>
        <taxon>Alveolata</taxon>
        <taxon>Ciliophora</taxon>
        <taxon>Intramacronucleata</taxon>
        <taxon>Spirotrichea</taxon>
        <taxon>Stichotrichia</taxon>
        <taxon>Sporadotrichida</taxon>
        <taxon>Halteriidae</taxon>
        <taxon>Halteria</taxon>
    </lineage>
</organism>
<proteinExistence type="predicted"/>
<evidence type="ECO:0000313" key="2">
    <source>
        <dbReference type="EMBL" id="TNV73163.1"/>
    </source>
</evidence>
<keyword evidence="3" id="KW-1185">Reference proteome</keyword>
<dbReference type="PROSITE" id="PS50011">
    <property type="entry name" value="PROTEIN_KINASE_DOM"/>
    <property type="match status" value="1"/>
</dbReference>
<dbReference type="InterPro" id="IPR008271">
    <property type="entry name" value="Ser/Thr_kinase_AS"/>
</dbReference>
<dbReference type="Gene3D" id="1.10.510.10">
    <property type="entry name" value="Transferase(Phosphotransferase) domain 1"/>
    <property type="match status" value="1"/>
</dbReference>
<comment type="caution">
    <text evidence="2">The sequence shown here is derived from an EMBL/GenBank/DDBJ whole genome shotgun (WGS) entry which is preliminary data.</text>
</comment>